<dbReference type="Proteomes" id="UP001501556">
    <property type="component" value="Unassembled WGS sequence"/>
</dbReference>
<feature type="transmembrane region" description="Helical" evidence="1">
    <location>
        <begin position="26"/>
        <end position="46"/>
    </location>
</feature>
<evidence type="ECO:0000313" key="3">
    <source>
        <dbReference type="Proteomes" id="UP001501556"/>
    </source>
</evidence>
<comment type="caution">
    <text evidence="2">The sequence shown here is derived from an EMBL/GenBank/DDBJ whole genome shotgun (WGS) entry which is preliminary data.</text>
</comment>
<keyword evidence="1" id="KW-0812">Transmembrane</keyword>
<evidence type="ECO:0000256" key="1">
    <source>
        <dbReference type="SAM" id="Phobius"/>
    </source>
</evidence>
<dbReference type="Pfam" id="PF13858">
    <property type="entry name" value="DUF4199"/>
    <property type="match status" value="1"/>
</dbReference>
<sequence length="188" mass="19944">MFMAVYSSVETNATLDTAPSRLVTRLALRFGGGAGLACGLWMLGLQLSGNNGFGPKQVLAQLLVPLAAVASEWVLRKKLQPGKPGLGRSLSVGLLTVLIAAVISAGSVLALAYGAGEPALARNRAEVKEIILSQQRENPKMMRSEKEIRQQLQNVDKLAASDLATSNFTIVLLFGLVLALPGGIFFRE</sequence>
<evidence type="ECO:0008006" key="4">
    <source>
        <dbReference type="Google" id="ProtNLM"/>
    </source>
</evidence>
<proteinExistence type="predicted"/>
<evidence type="ECO:0000313" key="2">
    <source>
        <dbReference type="EMBL" id="GAA3983421.1"/>
    </source>
</evidence>
<accession>A0ABP7QJF7</accession>
<feature type="transmembrane region" description="Helical" evidence="1">
    <location>
        <begin position="168"/>
        <end position="186"/>
    </location>
</feature>
<keyword evidence="3" id="KW-1185">Reference proteome</keyword>
<reference evidence="3" key="1">
    <citation type="journal article" date="2019" name="Int. J. Syst. Evol. Microbiol.">
        <title>The Global Catalogue of Microorganisms (GCM) 10K type strain sequencing project: providing services to taxonomists for standard genome sequencing and annotation.</title>
        <authorList>
            <consortium name="The Broad Institute Genomics Platform"/>
            <consortium name="The Broad Institute Genome Sequencing Center for Infectious Disease"/>
            <person name="Wu L."/>
            <person name="Ma J."/>
        </authorList>
    </citation>
    <scope>NUCLEOTIDE SEQUENCE [LARGE SCALE GENOMIC DNA]</scope>
    <source>
        <strain evidence="3">JCM 17217</strain>
    </source>
</reference>
<protein>
    <recommendedName>
        <fullName evidence="4">DUF4199 domain-containing protein</fullName>
    </recommendedName>
</protein>
<gene>
    <name evidence="2" type="ORF">GCM10022407_30690</name>
</gene>
<name>A0ABP7QJF7_9BACT</name>
<feature type="transmembrane region" description="Helical" evidence="1">
    <location>
        <begin position="87"/>
        <end position="113"/>
    </location>
</feature>
<dbReference type="InterPro" id="IPR025250">
    <property type="entry name" value="DUF4199"/>
</dbReference>
<keyword evidence="1" id="KW-1133">Transmembrane helix</keyword>
<organism evidence="2 3">
    <name type="scientific">Hymenobacter antarcticus</name>
    <dbReference type="NCBI Taxonomy" id="486270"/>
    <lineage>
        <taxon>Bacteria</taxon>
        <taxon>Pseudomonadati</taxon>
        <taxon>Bacteroidota</taxon>
        <taxon>Cytophagia</taxon>
        <taxon>Cytophagales</taxon>
        <taxon>Hymenobacteraceae</taxon>
        <taxon>Hymenobacter</taxon>
    </lineage>
</organism>
<feature type="transmembrane region" description="Helical" evidence="1">
    <location>
        <begin position="58"/>
        <end position="75"/>
    </location>
</feature>
<dbReference type="EMBL" id="BAABDI010000024">
    <property type="protein sequence ID" value="GAA3983421.1"/>
    <property type="molecule type" value="Genomic_DNA"/>
</dbReference>
<keyword evidence="1" id="KW-0472">Membrane</keyword>